<dbReference type="Proteomes" id="UP000054785">
    <property type="component" value="Unassembled WGS sequence"/>
</dbReference>
<dbReference type="PANTHER" id="PTHR43433">
    <property type="entry name" value="HYDROLASE, ALPHA/BETA FOLD FAMILY PROTEIN"/>
    <property type="match status" value="1"/>
</dbReference>
<organism evidence="1 2">
    <name type="scientific">Legionella geestiana</name>
    <dbReference type="NCBI Taxonomy" id="45065"/>
    <lineage>
        <taxon>Bacteria</taxon>
        <taxon>Pseudomonadati</taxon>
        <taxon>Pseudomonadota</taxon>
        <taxon>Gammaproteobacteria</taxon>
        <taxon>Legionellales</taxon>
        <taxon>Legionellaceae</taxon>
        <taxon>Legionella</taxon>
    </lineage>
</organism>
<gene>
    <name evidence="1" type="ORF">Lgee_1098</name>
</gene>
<reference evidence="1 2" key="1">
    <citation type="submission" date="2015-11" db="EMBL/GenBank/DDBJ databases">
        <title>Genomic analysis of 38 Legionella species identifies large and diverse effector repertoires.</title>
        <authorList>
            <person name="Burstein D."/>
            <person name="Amaro F."/>
            <person name="Zusman T."/>
            <person name="Lifshitz Z."/>
            <person name="Cohen O."/>
            <person name="Gilbert J.A."/>
            <person name="Pupko T."/>
            <person name="Shuman H.A."/>
            <person name="Segal G."/>
        </authorList>
    </citation>
    <scope>NUCLEOTIDE SEQUENCE [LARGE SCALE GENOMIC DNA]</scope>
    <source>
        <strain evidence="1 2">ATCC 49504</strain>
    </source>
</reference>
<accession>A0A0W0TWL4</accession>
<dbReference type="EC" id="3.1.1.24" evidence="1"/>
<sequence length="245" mass="27384">MPKFKCEDETTIFFKVLGKGDPIVLISGGFCDHQVWDDVVEPLSCRYQVITYDNRGIGQSDASVYDDYTPKLLASDLNSLLTHLEIQSAHIIGHSMGGFIAQYFAAHYPRKIRSLSLLSSLLTMNIAGNGYLDLLLDDAKNDFDKLQKQMPELAGQSQTIHSILQQAILCKQYDAQSYINKISVPTLIMSGINELVVTKEDSQLLASVIKNVNRITFLNCGHMLQRESPNEVVKELLNFLDNNIG</sequence>
<proteinExistence type="predicted"/>
<dbReference type="PATRIC" id="fig|45065.4.peg.1174"/>
<evidence type="ECO:0000313" key="1">
    <source>
        <dbReference type="EMBL" id="KTD00100.1"/>
    </source>
</evidence>
<dbReference type="STRING" id="45065.Lgee_1098"/>
<dbReference type="OrthoDB" id="7057597at2"/>
<dbReference type="RefSeq" id="WP_051550923.1">
    <property type="nucleotide sequence ID" value="NZ_CAAAHN010000019.1"/>
</dbReference>
<dbReference type="InterPro" id="IPR029058">
    <property type="entry name" value="AB_hydrolase_fold"/>
</dbReference>
<dbReference type="InterPro" id="IPR050471">
    <property type="entry name" value="AB_hydrolase"/>
</dbReference>
<keyword evidence="2" id="KW-1185">Reference proteome</keyword>
<dbReference type="PANTHER" id="PTHR43433:SF1">
    <property type="entry name" value="BLL5160 PROTEIN"/>
    <property type="match status" value="1"/>
</dbReference>
<protein>
    <submittedName>
        <fullName evidence="1">Alpha/beta hydrolase</fullName>
        <ecNumber evidence="1">3.1.1.24</ecNumber>
    </submittedName>
</protein>
<comment type="caution">
    <text evidence="1">The sequence shown here is derived from an EMBL/GenBank/DDBJ whole genome shotgun (WGS) entry which is preliminary data.</text>
</comment>
<dbReference type="SUPFAM" id="SSF53474">
    <property type="entry name" value="alpha/beta-Hydrolases"/>
    <property type="match status" value="1"/>
</dbReference>
<dbReference type="AlphaFoldDB" id="A0A0W0TWL4"/>
<evidence type="ECO:0000313" key="2">
    <source>
        <dbReference type="Proteomes" id="UP000054785"/>
    </source>
</evidence>
<keyword evidence="1" id="KW-0378">Hydrolase</keyword>
<dbReference type="GO" id="GO:0047570">
    <property type="term" value="F:3-oxoadipate enol-lactonase activity"/>
    <property type="evidence" value="ECO:0007669"/>
    <property type="project" value="UniProtKB-EC"/>
</dbReference>
<name>A0A0W0TWL4_9GAMM</name>
<dbReference type="PRINTS" id="PR00111">
    <property type="entry name" value="ABHYDROLASE"/>
</dbReference>
<dbReference type="InterPro" id="IPR000073">
    <property type="entry name" value="AB_hydrolase_1"/>
</dbReference>
<dbReference type="EMBL" id="LNYC01000038">
    <property type="protein sequence ID" value="KTD00100.1"/>
    <property type="molecule type" value="Genomic_DNA"/>
</dbReference>
<dbReference type="Pfam" id="PF00561">
    <property type="entry name" value="Abhydrolase_1"/>
    <property type="match status" value="1"/>
</dbReference>
<dbReference type="Gene3D" id="3.40.50.1820">
    <property type="entry name" value="alpha/beta hydrolase"/>
    <property type="match status" value="1"/>
</dbReference>